<reference evidence="4" key="1">
    <citation type="submission" date="2021-02" db="EMBL/GenBank/DDBJ databases">
        <authorList>
            <person name="Cremers G."/>
            <person name="Picone N."/>
        </authorList>
    </citation>
    <scope>NUCLEOTIDE SEQUENCE</scope>
    <source>
        <strain evidence="4">PQ17</strain>
    </source>
</reference>
<dbReference type="EMBL" id="CAJNOB010000006">
    <property type="protein sequence ID" value="CAF0693594.1"/>
    <property type="molecule type" value="Genomic_DNA"/>
</dbReference>
<dbReference type="GO" id="GO:0006508">
    <property type="term" value="P:proteolysis"/>
    <property type="evidence" value="ECO:0007669"/>
    <property type="project" value="UniProtKB-KW"/>
</dbReference>
<gene>
    <name evidence="4" type="ORF">MPNT_140054</name>
</gene>
<dbReference type="Gene3D" id="3.30.830.10">
    <property type="entry name" value="Metalloenzyme, LuxS/M16 peptidase-like"/>
    <property type="match status" value="4"/>
</dbReference>
<dbReference type="GO" id="GO:0008233">
    <property type="term" value="F:peptidase activity"/>
    <property type="evidence" value="ECO:0007669"/>
    <property type="project" value="UniProtKB-KW"/>
</dbReference>
<dbReference type="Pfam" id="PF05193">
    <property type="entry name" value="Peptidase_M16_C"/>
    <property type="match status" value="2"/>
</dbReference>
<dbReference type="SUPFAM" id="SSF63411">
    <property type="entry name" value="LuxS/MPP-like metallohydrolase"/>
    <property type="match status" value="4"/>
</dbReference>
<name>A0A8J2BNH8_9BACT</name>
<feature type="domain" description="Peptidase M16 N-terminal" evidence="2">
    <location>
        <begin position="23"/>
        <end position="164"/>
    </location>
</feature>
<keyword evidence="4" id="KW-0378">Hydrolase</keyword>
<dbReference type="AlphaFoldDB" id="A0A8J2BNH8"/>
<dbReference type="InterPro" id="IPR007863">
    <property type="entry name" value="Peptidase_M16_C"/>
</dbReference>
<dbReference type="Pfam" id="PF00675">
    <property type="entry name" value="Peptidase_M16"/>
    <property type="match status" value="2"/>
</dbReference>
<evidence type="ECO:0000259" key="3">
    <source>
        <dbReference type="Pfam" id="PF05193"/>
    </source>
</evidence>
<keyword evidence="4" id="KW-0645">Protease</keyword>
<proteinExistence type="inferred from homology"/>
<feature type="domain" description="Peptidase M16 N-terminal" evidence="2">
    <location>
        <begin position="447"/>
        <end position="592"/>
    </location>
</feature>
<evidence type="ECO:0000259" key="2">
    <source>
        <dbReference type="Pfam" id="PF00675"/>
    </source>
</evidence>
<evidence type="ECO:0000256" key="1">
    <source>
        <dbReference type="ARBA" id="ARBA00007261"/>
    </source>
</evidence>
<dbReference type="Proteomes" id="UP000663859">
    <property type="component" value="Unassembled WGS sequence"/>
</dbReference>
<evidence type="ECO:0000313" key="4">
    <source>
        <dbReference type="EMBL" id="CAF0693594.1"/>
    </source>
</evidence>
<evidence type="ECO:0000313" key="5">
    <source>
        <dbReference type="Proteomes" id="UP000663859"/>
    </source>
</evidence>
<organism evidence="4 5">
    <name type="scientific">Candidatus Methylacidithermus pantelleriae</name>
    <dbReference type="NCBI Taxonomy" id="2744239"/>
    <lineage>
        <taxon>Bacteria</taxon>
        <taxon>Pseudomonadati</taxon>
        <taxon>Verrucomicrobiota</taxon>
        <taxon>Methylacidiphilae</taxon>
        <taxon>Methylacidiphilales</taxon>
        <taxon>Methylacidiphilaceae</taxon>
        <taxon>Candidatus Methylacidithermus</taxon>
    </lineage>
</organism>
<protein>
    <submittedName>
        <fullName evidence="4">Zinc protease</fullName>
    </submittedName>
</protein>
<comment type="caution">
    <text evidence="4">The sequence shown here is derived from an EMBL/GenBank/DDBJ whole genome shotgun (WGS) entry which is preliminary data.</text>
</comment>
<feature type="domain" description="Peptidase M16 C-terminal" evidence="3">
    <location>
        <begin position="603"/>
        <end position="777"/>
    </location>
</feature>
<dbReference type="InterPro" id="IPR050361">
    <property type="entry name" value="MPP/UQCRC_Complex"/>
</dbReference>
<dbReference type="PANTHER" id="PTHR11851">
    <property type="entry name" value="METALLOPROTEASE"/>
    <property type="match status" value="1"/>
</dbReference>
<dbReference type="InterPro" id="IPR011249">
    <property type="entry name" value="Metalloenz_LuxS/M16"/>
</dbReference>
<dbReference type="RefSeq" id="WP_174582920.1">
    <property type="nucleotide sequence ID" value="NZ_CAJNOB010000006.1"/>
</dbReference>
<comment type="similarity">
    <text evidence="1">Belongs to the peptidase M16 family.</text>
</comment>
<keyword evidence="5" id="KW-1185">Reference proteome</keyword>
<accession>A0A8J2BNH8</accession>
<sequence>MGTSFGETLVRELANGSFVLVHPDSEVRVVSIQLWCHTGSFHEGRWAGSGISHFLEHLIFKGSLARSGQEFVLGLQELGGHVNAYTSFDRTVYHVDLPAEHWKEALELLCDAVLHPAIPEPEFEPEKDVIRRELAMVADDPDEELFQLGLRTAFSHHPFRYPVIGIPDLFEALTRKDVLAYHQERYCPQNLTLVVSGAVEPAEVFSEAAQSLGKEKARPMAQSYIPGEPDQMVPRRSQKEFVTEVSRVLFLYQIPGYEDPSGLPLLLLSLVAGGGRSSRFHRILVEEEGLAEEVEVFTHMALGAGVFGVGARCQNEKRGRLIARIRELVDQLGKNPVARNELERARRQALLQRWHSLKTASGRAGAIGWGWLVARDPGFYDRVVERIQGIEEEEIVECARRFLDPRRENLAELVPKGEREPFLEKGHAHGHGELPLPHRYRLGKGTRVVARQDQRVPLVGFHVLFPGGVFYEKPETAGLARLAAQLLPKGTRRRKAMEIAGRVEELGGYLEADGGNNSARLSIELLKQSWRDGLEIFLEILMEFCCREEELETERRKQLSLLAVEREDPVSVARDLLRRTLFAGHPYERNPLGTPETLARVGPQDVEEFVREVFFQASAVFGVAGDFCWEEVQGMMEPVLSAWGQSVPGEPTGFPPVPLREKPVRVEQQLPKEQAVIFIGFPTPGLQHPWQIPLAIAAEALSDLGGRLFVKIRQEHGLAYFTGATRFLGLAGGWFAFYVGTDPTRKEWVEKLLWEEIERLAVSGLDKGEVERAKAKLLSEDRMSDQDTAGVVAASALHELVGLGYDYAWRRRKKIEALTEEEVRECLVGCLGQKGPVTVVVSP</sequence>
<dbReference type="PANTHER" id="PTHR11851:SF49">
    <property type="entry name" value="MITOCHONDRIAL-PROCESSING PEPTIDASE SUBUNIT ALPHA"/>
    <property type="match status" value="1"/>
</dbReference>
<dbReference type="InterPro" id="IPR011765">
    <property type="entry name" value="Pept_M16_N"/>
</dbReference>
<feature type="domain" description="Peptidase M16 C-terminal" evidence="3">
    <location>
        <begin position="173"/>
        <end position="348"/>
    </location>
</feature>
<dbReference type="GO" id="GO:0046872">
    <property type="term" value="F:metal ion binding"/>
    <property type="evidence" value="ECO:0007669"/>
    <property type="project" value="InterPro"/>
</dbReference>